<comment type="caution">
    <text evidence="1">The sequence shown here is derived from an EMBL/GenBank/DDBJ whole genome shotgun (WGS) entry which is preliminary data.</text>
</comment>
<reference evidence="1 2" key="1">
    <citation type="journal article" date="2022" name="bioRxiv">
        <title>The genome of the oomycete Peronosclerospora sorghi, a cosmopolitan pathogen of maize and sorghum, is inflated with dispersed pseudogenes.</title>
        <authorList>
            <person name="Fletcher K."/>
            <person name="Martin F."/>
            <person name="Isakeit T."/>
            <person name="Cavanaugh K."/>
            <person name="Magill C."/>
            <person name="Michelmore R."/>
        </authorList>
    </citation>
    <scope>NUCLEOTIDE SEQUENCE [LARGE SCALE GENOMIC DNA]</scope>
    <source>
        <strain evidence="1">P6</strain>
    </source>
</reference>
<dbReference type="EMBL" id="CM047585">
    <property type="protein sequence ID" value="KAI9910651.1"/>
    <property type="molecule type" value="Genomic_DNA"/>
</dbReference>
<gene>
    <name evidence="1" type="ORF">PsorP6_010981</name>
</gene>
<sequence>MSKLNPNAGEWVPTFSAPLPDASLPVDTEKPSRSVNRRSLEMKVEPDGPVAAMASNPVANTSARAVCDERVSPCQERFIYSKEYLLAFQPLGDHILPHLPTVVRNPTPPKPLGATIQGKRVYTVAELLQFQPLYDMMPNMFEWTHVLGTHAVDPIGSKKQHKKDKSRPQKSERAILPSSLVCYFNPTDYAAAIMAMGRMDPSHEPTPLDREAVHPLEEAISARRRVATLLEHIRAETMPHVLASLQSLPIHCHETLDELIGQLFDHAMAHPELSECYATLCTELSKHTPEFKQGAKTINFRRILLVKCYEALIEDDAATSSRHKGVVLPLPSLPSPSSSSRRNGMLQNVHLVGTLFRRQLLTENVMHVCMAMMLDDEFQPEPAIIQAACQLLTLVGDLLDGSSPASRRSMDEYFAVLGRMHDDCPLPDPVKQLIRDVRANRSCKWMAQESTRAVAKFERLVVASQALKQKHFFLGGGAFFLPSTRCYSRATSRN</sequence>
<organism evidence="1 2">
    <name type="scientific">Peronosclerospora sorghi</name>
    <dbReference type="NCBI Taxonomy" id="230839"/>
    <lineage>
        <taxon>Eukaryota</taxon>
        <taxon>Sar</taxon>
        <taxon>Stramenopiles</taxon>
        <taxon>Oomycota</taxon>
        <taxon>Peronosporomycetes</taxon>
        <taxon>Peronosporales</taxon>
        <taxon>Peronosporaceae</taxon>
        <taxon>Peronosclerospora</taxon>
    </lineage>
</organism>
<evidence type="ECO:0000313" key="1">
    <source>
        <dbReference type="EMBL" id="KAI9910651.1"/>
    </source>
</evidence>
<keyword evidence="2" id="KW-1185">Reference proteome</keyword>
<evidence type="ECO:0000313" key="2">
    <source>
        <dbReference type="Proteomes" id="UP001163321"/>
    </source>
</evidence>
<dbReference type="Proteomes" id="UP001163321">
    <property type="component" value="Chromosome 6"/>
</dbReference>
<name>A0ACC0VY22_9STRA</name>
<accession>A0ACC0VY22</accession>
<protein>
    <submittedName>
        <fullName evidence="1">Uncharacterized protein</fullName>
    </submittedName>
</protein>
<proteinExistence type="predicted"/>